<dbReference type="STRING" id="211114.SAMN04489726_3281"/>
<evidence type="ECO:0000313" key="3">
    <source>
        <dbReference type="EMBL" id="SDM76766.1"/>
    </source>
</evidence>
<dbReference type="EMBL" id="LT629701">
    <property type="protein sequence ID" value="SDM76766.1"/>
    <property type="molecule type" value="Genomic_DNA"/>
</dbReference>
<name>A0A1G9VXX8_ALLAB</name>
<reference evidence="3 4" key="1">
    <citation type="submission" date="2016-10" db="EMBL/GenBank/DDBJ databases">
        <authorList>
            <person name="de Groot N.N."/>
        </authorList>
    </citation>
    <scope>NUCLEOTIDE SEQUENCE [LARGE SCALE GENOMIC DNA]</scope>
    <source>
        <strain evidence="3 4">DSM 44149</strain>
    </source>
</reference>
<evidence type="ECO:0000313" key="4">
    <source>
        <dbReference type="Proteomes" id="UP000183376"/>
    </source>
</evidence>
<keyword evidence="4" id="KW-1185">Reference proteome</keyword>
<proteinExistence type="predicted"/>
<organism evidence="3 4">
    <name type="scientific">Allokutzneria albata</name>
    <name type="common">Kibdelosporangium albatum</name>
    <dbReference type="NCBI Taxonomy" id="211114"/>
    <lineage>
        <taxon>Bacteria</taxon>
        <taxon>Bacillati</taxon>
        <taxon>Actinomycetota</taxon>
        <taxon>Actinomycetes</taxon>
        <taxon>Pseudonocardiales</taxon>
        <taxon>Pseudonocardiaceae</taxon>
        <taxon>Allokutzneria</taxon>
    </lineage>
</organism>
<dbReference type="eggNOG" id="COG2356">
    <property type="taxonomic scope" value="Bacteria"/>
</dbReference>
<dbReference type="Pfam" id="PF07510">
    <property type="entry name" value="GmrSD_C"/>
    <property type="match status" value="1"/>
</dbReference>
<feature type="region of interest" description="Disordered" evidence="1">
    <location>
        <begin position="29"/>
        <end position="51"/>
    </location>
</feature>
<accession>A0A1G9VXX8</accession>
<sequence>MSRGRWILAAVLAVIAIVSGTAALFMKDPEPTGSAPATTSGPAPAGDSAAASRADLDRLTVAAWHPMKGYTREKFKHWITQGEKCDTREAVLKRDGKSVVTDASCKATSGKWVSRYEGKEIASATEMDIDHTVPLANAWRSGADTWTDQRRQEFANDLANPQLLAVSAATNRSKGDQDPSQWKPPAKDSWCGYAKDWIAVKKAYALNVTEAEKSALREMLTTCR</sequence>
<dbReference type="AlphaFoldDB" id="A0A1G9VXX8"/>
<feature type="domain" description="GmrSD restriction endonucleases C-terminal" evidence="2">
    <location>
        <begin position="119"/>
        <end position="218"/>
    </location>
</feature>
<dbReference type="InterPro" id="IPR011089">
    <property type="entry name" value="GmrSD_C"/>
</dbReference>
<dbReference type="PANTHER" id="PTHR24094:SF15">
    <property type="entry name" value="AMP-DEPENDENT SYNTHETASE_LIGASE DOMAIN-CONTAINING PROTEIN-RELATED"/>
    <property type="match status" value="1"/>
</dbReference>
<gene>
    <name evidence="3" type="ORF">SAMN04489726_3281</name>
</gene>
<dbReference type="PANTHER" id="PTHR24094">
    <property type="entry name" value="SECRETED PROTEIN"/>
    <property type="match status" value="1"/>
</dbReference>
<feature type="compositionally biased region" description="Low complexity" evidence="1">
    <location>
        <begin position="31"/>
        <end position="51"/>
    </location>
</feature>
<evidence type="ECO:0000259" key="2">
    <source>
        <dbReference type="Pfam" id="PF07510"/>
    </source>
</evidence>
<protein>
    <recommendedName>
        <fullName evidence="2">GmrSD restriction endonucleases C-terminal domain-containing protein</fullName>
    </recommendedName>
</protein>
<dbReference type="Proteomes" id="UP000183376">
    <property type="component" value="Chromosome I"/>
</dbReference>
<evidence type="ECO:0000256" key="1">
    <source>
        <dbReference type="SAM" id="MobiDB-lite"/>
    </source>
</evidence>